<dbReference type="PROSITE" id="PS50206">
    <property type="entry name" value="RHODANESE_3"/>
    <property type="match status" value="2"/>
</dbReference>
<accession>A0A858ZQY5</accession>
<dbReference type="RefSeq" id="WP_013517996.1">
    <property type="nucleotide sequence ID" value="NZ_CP051298.1"/>
</dbReference>
<feature type="domain" description="Rhodanese" evidence="4">
    <location>
        <begin position="18"/>
        <end position="153"/>
    </location>
</feature>
<keyword evidence="2" id="KW-0677">Repeat</keyword>
<dbReference type="OMA" id="NNNWFAS"/>
<dbReference type="SMART" id="SM00450">
    <property type="entry name" value="RHOD"/>
    <property type="match status" value="2"/>
</dbReference>
<evidence type="ECO:0000256" key="2">
    <source>
        <dbReference type="ARBA" id="ARBA00022737"/>
    </source>
</evidence>
<dbReference type="PANTHER" id="PTHR11364:SF27">
    <property type="entry name" value="SULFURTRANSFERASE"/>
    <property type="match status" value="1"/>
</dbReference>
<evidence type="ECO:0000259" key="4">
    <source>
        <dbReference type="PROSITE" id="PS50206"/>
    </source>
</evidence>
<dbReference type="InterPro" id="IPR001763">
    <property type="entry name" value="Rhodanese-like_dom"/>
</dbReference>
<dbReference type="Pfam" id="PF00581">
    <property type="entry name" value="Rhodanese"/>
    <property type="match status" value="2"/>
</dbReference>
<reference evidence="5 6" key="1">
    <citation type="submission" date="2020-05" db="EMBL/GenBank/DDBJ databases">
        <title>Complete genome sequence of Alicycliphilus denitrificans DP3.</title>
        <authorList>
            <person name="Chen X."/>
        </authorList>
    </citation>
    <scope>NUCLEOTIDE SEQUENCE [LARGE SCALE GENOMIC DNA]</scope>
    <source>
        <strain evidence="5 6">DP3</strain>
    </source>
</reference>
<dbReference type="Gene3D" id="3.40.250.10">
    <property type="entry name" value="Rhodanese-like domain"/>
    <property type="match status" value="2"/>
</dbReference>
<dbReference type="EMBL" id="CP051298">
    <property type="protein sequence ID" value="QKD43233.1"/>
    <property type="molecule type" value="Genomic_DNA"/>
</dbReference>
<name>A0A858ZQY5_9BURK</name>
<gene>
    <name evidence="5" type="ORF">HF896_06240</name>
</gene>
<evidence type="ECO:0000313" key="6">
    <source>
        <dbReference type="Proteomes" id="UP000500755"/>
    </source>
</evidence>
<evidence type="ECO:0000313" key="5">
    <source>
        <dbReference type="EMBL" id="QKD43233.1"/>
    </source>
</evidence>
<dbReference type="CDD" id="cd01449">
    <property type="entry name" value="TST_Repeat_2"/>
    <property type="match status" value="1"/>
</dbReference>
<organism evidence="5 6">
    <name type="scientific">Alicycliphilus denitrificans</name>
    <dbReference type="NCBI Taxonomy" id="179636"/>
    <lineage>
        <taxon>Bacteria</taxon>
        <taxon>Pseudomonadati</taxon>
        <taxon>Pseudomonadota</taxon>
        <taxon>Betaproteobacteria</taxon>
        <taxon>Burkholderiales</taxon>
        <taxon>Comamonadaceae</taxon>
        <taxon>Alicycliphilus</taxon>
    </lineage>
</organism>
<sequence>MPFTTLISVSELQALVRSSQPLMVFDCSFDLAQPSLGAAQYREAHLPGALHTDLDKNLSARHGAPGHGGTLTASAADEPASGGRHPLPGRERFATWLSSIGFSNDMQAVVYDRNGANYCGRLWWMLKWAGHDAVAVLDGGLQAWQAAGGKLASGEGPARFQSNFELRAPLRRLVGVQEVLEHLGRPHQTLVDARATPRFRGEVEPLDPVAGHIPGALNRPFGLNLGPDGCFKSPGQLRAEFQDLLGGRPPASVVHQCGSGVSAVPNLLAMEIAGLGPTALFAGSWSEWCSDPARPVERG</sequence>
<protein>
    <submittedName>
        <fullName evidence="5">Sulfurtransferase</fullName>
    </submittedName>
</protein>
<dbReference type="InterPro" id="IPR036873">
    <property type="entry name" value="Rhodanese-like_dom_sf"/>
</dbReference>
<dbReference type="CDD" id="cd01448">
    <property type="entry name" value="TST_Repeat_1"/>
    <property type="match status" value="1"/>
</dbReference>
<feature type="domain" description="Rhodanese" evidence="4">
    <location>
        <begin position="184"/>
        <end position="297"/>
    </location>
</feature>
<dbReference type="InterPro" id="IPR045078">
    <property type="entry name" value="TST/MPST-like"/>
</dbReference>
<evidence type="ECO:0000256" key="1">
    <source>
        <dbReference type="ARBA" id="ARBA00022679"/>
    </source>
</evidence>
<keyword evidence="1 5" id="KW-0808">Transferase</keyword>
<dbReference type="GO" id="GO:0004792">
    <property type="term" value="F:thiosulfate-cyanide sulfurtransferase activity"/>
    <property type="evidence" value="ECO:0007669"/>
    <property type="project" value="TreeGrafter"/>
</dbReference>
<proteinExistence type="predicted"/>
<dbReference type="PANTHER" id="PTHR11364">
    <property type="entry name" value="THIOSULFATE SULFERTANSFERASE"/>
    <property type="match status" value="1"/>
</dbReference>
<evidence type="ECO:0000256" key="3">
    <source>
        <dbReference type="SAM" id="MobiDB-lite"/>
    </source>
</evidence>
<dbReference type="AlphaFoldDB" id="A0A858ZQY5"/>
<dbReference type="Proteomes" id="UP000500755">
    <property type="component" value="Chromosome"/>
</dbReference>
<feature type="region of interest" description="Disordered" evidence="3">
    <location>
        <begin position="57"/>
        <end position="88"/>
    </location>
</feature>
<dbReference type="SUPFAM" id="SSF52821">
    <property type="entry name" value="Rhodanese/Cell cycle control phosphatase"/>
    <property type="match status" value="2"/>
</dbReference>